<evidence type="ECO:0000256" key="12">
    <source>
        <dbReference type="SAM" id="MobiDB-lite"/>
    </source>
</evidence>
<reference evidence="15" key="1">
    <citation type="journal article" date="2022" name="Int. J. Syst. Evol. Microbiol.">
        <title>Anaeromyxobacter oryzae sp. nov., Anaeromyxobacter diazotrophicus sp. nov. and Anaeromyxobacter paludicola sp. nov., isolated from paddy soils.</title>
        <authorList>
            <person name="Itoh H."/>
            <person name="Xu Z."/>
            <person name="Mise K."/>
            <person name="Masuda Y."/>
            <person name="Ushijima N."/>
            <person name="Hayakawa C."/>
            <person name="Shiratori Y."/>
            <person name="Senoo K."/>
        </authorList>
    </citation>
    <scope>NUCLEOTIDE SEQUENCE [LARGE SCALE GENOMIC DNA]</scope>
    <source>
        <strain evidence="15">Red232</strain>
    </source>
</reference>
<dbReference type="PRINTS" id="PR00149">
    <property type="entry name" value="FUMRATELYASE"/>
</dbReference>
<comment type="pathway">
    <text evidence="2 11">Purine metabolism; AMP biosynthesis via de novo pathway; AMP from IMP: step 2/2.</text>
</comment>
<dbReference type="InterPro" id="IPR008948">
    <property type="entry name" value="L-Aspartase-like"/>
</dbReference>
<name>A0ABN6MLU2_9BACT</name>
<evidence type="ECO:0000313" key="15">
    <source>
        <dbReference type="Proteomes" id="UP001162891"/>
    </source>
</evidence>
<dbReference type="Proteomes" id="UP001162891">
    <property type="component" value="Chromosome"/>
</dbReference>
<comment type="pathway">
    <text evidence="1 11">Purine metabolism; IMP biosynthesis via de novo pathway; 5-amino-1-(5-phospho-D-ribosyl)imidazole-4-carboxamide from 5-amino-1-(5-phospho-D-ribosyl)imidazole-4-carboxylate: step 2/2.</text>
</comment>
<evidence type="ECO:0000256" key="9">
    <source>
        <dbReference type="ARBA" id="ARBA00049115"/>
    </source>
</evidence>
<dbReference type="Pfam" id="PF10397">
    <property type="entry name" value="ADSL_C"/>
    <property type="match status" value="1"/>
</dbReference>
<evidence type="ECO:0000256" key="5">
    <source>
        <dbReference type="ARBA" id="ARBA00017058"/>
    </source>
</evidence>
<proteinExistence type="inferred from homology"/>
<dbReference type="InterPro" id="IPR024083">
    <property type="entry name" value="Fumarase/histidase_N"/>
</dbReference>
<feature type="domain" description="Adenylosuccinate lyase C-terminal" evidence="13">
    <location>
        <begin position="356"/>
        <end position="436"/>
    </location>
</feature>
<sequence length="439" mass="48730">MIPRYTRPDMGRVWSPEHRLGIALKVELLACEAMVRLGEVPAEDFATLQKAFESFQFSAADVARIDEIEKTVKHDVIAFLTFLEEKGGPAVRHLHKGMTSNDVNDTAFAVQLEDATAILLAGVDRVMAAVRKRAFEHKRTPMMGRSHGIHAEPVTFGLKLAGWYDAWSRRRAALARAGKTVAVGKISGAVGTFANVDPRVEAFVMEQLGLEGGEGAATQIVNRDRHAEFFTALALAGATLEQHATEIRHLQRTEVREAEEPFTAGQKGSSAMPHKRNPILSENLTGIARLLRGYALAALEDVALWHERDISHSSVERVIGPDATIALDFALHRFAGMIENLRVYPERMQENLDLTGGLYEAQRVLLALVGKGVGRQEGYVFVQRNAMKVWEEKVDFRTALKRDADVKKVLTDAEIDACFALDYHLKHVDTIFRRVFGEG</sequence>
<keyword evidence="6 11" id="KW-0456">Lyase</keyword>
<organism evidence="14 15">
    <name type="scientific">Anaeromyxobacter oryzae</name>
    <dbReference type="NCBI Taxonomy" id="2918170"/>
    <lineage>
        <taxon>Bacteria</taxon>
        <taxon>Pseudomonadati</taxon>
        <taxon>Myxococcota</taxon>
        <taxon>Myxococcia</taxon>
        <taxon>Myxococcales</taxon>
        <taxon>Cystobacterineae</taxon>
        <taxon>Anaeromyxobacteraceae</taxon>
        <taxon>Anaeromyxobacter</taxon>
    </lineage>
</organism>
<evidence type="ECO:0000256" key="11">
    <source>
        <dbReference type="RuleBase" id="RU361172"/>
    </source>
</evidence>
<dbReference type="Gene3D" id="1.20.200.10">
    <property type="entry name" value="Fumarase/aspartase (Central domain)"/>
    <property type="match status" value="1"/>
</dbReference>
<dbReference type="PROSITE" id="PS00163">
    <property type="entry name" value="FUMARATE_LYASES"/>
    <property type="match status" value="1"/>
</dbReference>
<dbReference type="PRINTS" id="PR00145">
    <property type="entry name" value="ARGSUCLYASE"/>
</dbReference>
<dbReference type="InterPro" id="IPR004769">
    <property type="entry name" value="Pur_lyase"/>
</dbReference>
<dbReference type="Gene3D" id="1.10.40.30">
    <property type="entry name" value="Fumarase/aspartase (C-terminal domain)"/>
    <property type="match status" value="1"/>
</dbReference>
<dbReference type="GO" id="GO:0016829">
    <property type="term" value="F:lyase activity"/>
    <property type="evidence" value="ECO:0007669"/>
    <property type="project" value="UniProtKB-KW"/>
</dbReference>
<evidence type="ECO:0000256" key="8">
    <source>
        <dbReference type="ARBA" id="ARBA00030717"/>
    </source>
</evidence>
<evidence type="ECO:0000256" key="4">
    <source>
        <dbReference type="ARBA" id="ARBA00012339"/>
    </source>
</evidence>
<evidence type="ECO:0000313" key="14">
    <source>
        <dbReference type="EMBL" id="BDG02022.1"/>
    </source>
</evidence>
<evidence type="ECO:0000256" key="7">
    <source>
        <dbReference type="ARBA" id="ARBA00024477"/>
    </source>
</evidence>
<evidence type="ECO:0000256" key="2">
    <source>
        <dbReference type="ARBA" id="ARBA00004734"/>
    </source>
</evidence>
<dbReference type="InterPro" id="IPR000362">
    <property type="entry name" value="Fumarate_lyase_fam"/>
</dbReference>
<dbReference type="InterPro" id="IPR020557">
    <property type="entry name" value="Fumarate_lyase_CS"/>
</dbReference>
<dbReference type="PANTHER" id="PTHR43172">
    <property type="entry name" value="ADENYLOSUCCINATE LYASE"/>
    <property type="match status" value="1"/>
</dbReference>
<dbReference type="SMART" id="SM00998">
    <property type="entry name" value="ADSL_C"/>
    <property type="match status" value="1"/>
</dbReference>
<accession>A0ABN6MLU2</accession>
<dbReference type="CDD" id="cd01360">
    <property type="entry name" value="Adenylsuccinate_lyase_1"/>
    <property type="match status" value="1"/>
</dbReference>
<dbReference type="EMBL" id="AP025591">
    <property type="protein sequence ID" value="BDG02022.1"/>
    <property type="molecule type" value="Genomic_DNA"/>
</dbReference>
<feature type="region of interest" description="Disordered" evidence="12">
    <location>
        <begin position="257"/>
        <end position="276"/>
    </location>
</feature>
<protein>
    <recommendedName>
        <fullName evidence="5 10">Adenylosuccinate lyase</fullName>
        <shortName evidence="11">ASL</shortName>
        <ecNumber evidence="4 10">4.3.2.2</ecNumber>
    </recommendedName>
    <alternativeName>
        <fullName evidence="8 11">Adenylosuccinase</fullName>
    </alternativeName>
</protein>
<gene>
    <name evidence="14" type="primary">purB</name>
    <name evidence="14" type="ORF">AMOR_10180</name>
</gene>
<dbReference type="PANTHER" id="PTHR43172:SF1">
    <property type="entry name" value="ADENYLOSUCCINATE LYASE"/>
    <property type="match status" value="1"/>
</dbReference>
<keyword evidence="11" id="KW-0658">Purine biosynthesis</keyword>
<evidence type="ECO:0000256" key="1">
    <source>
        <dbReference type="ARBA" id="ARBA00004706"/>
    </source>
</evidence>
<comment type="similarity">
    <text evidence="3 11">Belongs to the lyase 1 family. Adenylosuccinate lyase subfamily.</text>
</comment>
<dbReference type="Pfam" id="PF00206">
    <property type="entry name" value="Lyase_1"/>
    <property type="match status" value="1"/>
</dbReference>
<keyword evidence="15" id="KW-1185">Reference proteome</keyword>
<dbReference type="Gene3D" id="1.10.275.10">
    <property type="entry name" value="Fumarase/aspartase (N-terminal domain)"/>
    <property type="match status" value="1"/>
</dbReference>
<dbReference type="SUPFAM" id="SSF48557">
    <property type="entry name" value="L-aspartase-like"/>
    <property type="match status" value="1"/>
</dbReference>
<dbReference type="NCBIfam" id="TIGR00928">
    <property type="entry name" value="purB"/>
    <property type="match status" value="1"/>
</dbReference>
<dbReference type="InterPro" id="IPR022761">
    <property type="entry name" value="Fumarate_lyase_N"/>
</dbReference>
<evidence type="ECO:0000256" key="3">
    <source>
        <dbReference type="ARBA" id="ARBA00008273"/>
    </source>
</evidence>
<dbReference type="InterPro" id="IPR019468">
    <property type="entry name" value="AdenyloSucc_lyase_C"/>
</dbReference>
<dbReference type="EC" id="4.3.2.2" evidence="4 10"/>
<dbReference type="RefSeq" id="WP_248359147.1">
    <property type="nucleotide sequence ID" value="NZ_AP025591.1"/>
</dbReference>
<comment type="catalytic activity">
    <reaction evidence="7">
        <text>(2S)-2-[5-amino-1-(5-phospho-beta-D-ribosyl)imidazole-4-carboxamido]succinate = 5-amino-1-(5-phospho-beta-D-ribosyl)imidazole-4-carboxamide + fumarate</text>
        <dbReference type="Rhea" id="RHEA:23920"/>
        <dbReference type="ChEBI" id="CHEBI:29806"/>
        <dbReference type="ChEBI" id="CHEBI:58443"/>
        <dbReference type="ChEBI" id="CHEBI:58475"/>
        <dbReference type="EC" id="4.3.2.2"/>
    </reaction>
    <physiologicalReaction direction="left-to-right" evidence="7">
        <dbReference type="Rhea" id="RHEA:23921"/>
    </physiologicalReaction>
</comment>
<evidence type="ECO:0000256" key="6">
    <source>
        <dbReference type="ARBA" id="ARBA00023239"/>
    </source>
</evidence>
<comment type="catalytic activity">
    <reaction evidence="9">
        <text>N(6)-(1,2-dicarboxyethyl)-AMP = fumarate + AMP</text>
        <dbReference type="Rhea" id="RHEA:16853"/>
        <dbReference type="ChEBI" id="CHEBI:29806"/>
        <dbReference type="ChEBI" id="CHEBI:57567"/>
        <dbReference type="ChEBI" id="CHEBI:456215"/>
        <dbReference type="EC" id="4.3.2.2"/>
    </reaction>
    <physiologicalReaction direction="left-to-right" evidence="9">
        <dbReference type="Rhea" id="RHEA:16854"/>
    </physiologicalReaction>
</comment>
<evidence type="ECO:0000259" key="13">
    <source>
        <dbReference type="SMART" id="SM00998"/>
    </source>
</evidence>
<evidence type="ECO:0000256" key="10">
    <source>
        <dbReference type="NCBIfam" id="TIGR00928"/>
    </source>
</evidence>